<gene>
    <name evidence="11" type="ORF">U27_01227</name>
</gene>
<evidence type="ECO:0000256" key="1">
    <source>
        <dbReference type="ARBA" id="ARBA00004429"/>
    </source>
</evidence>
<dbReference type="InterPro" id="IPR007387">
    <property type="entry name" value="TRAP_DctQ"/>
</dbReference>
<evidence type="ECO:0000256" key="7">
    <source>
        <dbReference type="ARBA" id="ARBA00023136"/>
    </source>
</evidence>
<dbReference type="EMBL" id="DF820478">
    <property type="protein sequence ID" value="GAK61327.1"/>
    <property type="molecule type" value="Genomic_DNA"/>
</dbReference>
<protein>
    <submittedName>
        <fullName evidence="11">Tripartite ATP-independent periplasmic transporter, DctQ component</fullName>
    </submittedName>
</protein>
<dbReference type="AlphaFoldDB" id="A0A081C9S2"/>
<proteinExistence type="inferred from homology"/>
<dbReference type="GO" id="GO:0022857">
    <property type="term" value="F:transmembrane transporter activity"/>
    <property type="evidence" value="ECO:0007669"/>
    <property type="project" value="TreeGrafter"/>
</dbReference>
<feature type="transmembrane region" description="Helical" evidence="9">
    <location>
        <begin position="130"/>
        <end position="151"/>
    </location>
</feature>
<feature type="transmembrane region" description="Helical" evidence="9">
    <location>
        <begin position="18"/>
        <end position="44"/>
    </location>
</feature>
<dbReference type="Proteomes" id="UP000030661">
    <property type="component" value="Unassembled WGS sequence"/>
</dbReference>
<accession>A0A081C9S2</accession>
<dbReference type="GO" id="GO:0005886">
    <property type="term" value="C:plasma membrane"/>
    <property type="evidence" value="ECO:0007669"/>
    <property type="project" value="UniProtKB-SubCell"/>
</dbReference>
<keyword evidence="12" id="KW-1185">Reference proteome</keyword>
<organism evidence="11">
    <name type="scientific">Vecturithrix granuli</name>
    <dbReference type="NCBI Taxonomy" id="1499967"/>
    <lineage>
        <taxon>Bacteria</taxon>
        <taxon>Candidatus Moduliflexota</taxon>
        <taxon>Candidatus Vecturitrichia</taxon>
        <taxon>Candidatus Vecturitrichales</taxon>
        <taxon>Candidatus Vecturitrichaceae</taxon>
        <taxon>Candidatus Vecturithrix</taxon>
    </lineage>
</organism>
<reference evidence="11" key="1">
    <citation type="journal article" date="2015" name="PeerJ">
        <title>First genomic representation of candidate bacterial phylum KSB3 points to enhanced environmental sensing as a trigger of wastewater bulking.</title>
        <authorList>
            <person name="Sekiguchi Y."/>
            <person name="Ohashi A."/>
            <person name="Parks D.H."/>
            <person name="Yamauchi T."/>
            <person name="Tyson G.W."/>
            <person name="Hugenholtz P."/>
        </authorList>
    </citation>
    <scope>NUCLEOTIDE SEQUENCE [LARGE SCALE GENOMIC DNA]</scope>
</reference>
<evidence type="ECO:0000313" key="12">
    <source>
        <dbReference type="Proteomes" id="UP000030661"/>
    </source>
</evidence>
<feature type="transmembrane region" description="Helical" evidence="9">
    <location>
        <begin position="89"/>
        <end position="110"/>
    </location>
</feature>
<evidence type="ECO:0000256" key="6">
    <source>
        <dbReference type="ARBA" id="ARBA00022989"/>
    </source>
</evidence>
<keyword evidence="6 9" id="KW-1133">Transmembrane helix</keyword>
<sequence>MCAFVKTLSNHLDRIARFLLFMAIVVMTLFITLQIIFRVFFTALSWTEELSRYLLVWSTFIGASVAFKKGAHISVSFVMDMLPLKTRQALYVLSTVLMAVFFLVAVWYGFLLMKLQVFQISPAMGIKMRYVYTIIPVSFIVMFIHLLHEFLEQWSSAKKSSSDIQ</sequence>
<dbReference type="Pfam" id="PF04290">
    <property type="entry name" value="DctQ"/>
    <property type="match status" value="1"/>
</dbReference>
<feature type="domain" description="Tripartite ATP-independent periplasmic transporters DctQ component" evidence="10">
    <location>
        <begin position="27"/>
        <end position="154"/>
    </location>
</feature>
<dbReference type="STRING" id="1499967.U27_01227"/>
<comment type="subcellular location">
    <subcellularLocation>
        <location evidence="1">Cell inner membrane</location>
        <topology evidence="1">Multi-pass membrane protein</topology>
    </subcellularLocation>
</comment>
<dbReference type="PANTHER" id="PTHR35011">
    <property type="entry name" value="2,3-DIKETO-L-GULONATE TRAP TRANSPORTER SMALL PERMEASE PROTEIN YIAM"/>
    <property type="match status" value="1"/>
</dbReference>
<keyword evidence="5 9" id="KW-0812">Transmembrane</keyword>
<dbReference type="InterPro" id="IPR055348">
    <property type="entry name" value="DctQ"/>
</dbReference>
<dbReference type="HOGENOM" id="CLU_086356_9_4_0"/>
<evidence type="ECO:0000256" key="5">
    <source>
        <dbReference type="ARBA" id="ARBA00022692"/>
    </source>
</evidence>
<evidence type="ECO:0000256" key="9">
    <source>
        <dbReference type="SAM" id="Phobius"/>
    </source>
</evidence>
<dbReference type="eggNOG" id="COG3090">
    <property type="taxonomic scope" value="Bacteria"/>
</dbReference>
<dbReference type="PANTHER" id="PTHR35011:SF2">
    <property type="entry name" value="2,3-DIKETO-L-GULONATE TRAP TRANSPORTER SMALL PERMEASE PROTEIN YIAM"/>
    <property type="match status" value="1"/>
</dbReference>
<keyword evidence="4" id="KW-0997">Cell inner membrane</keyword>
<name>A0A081C9S2_VECG1</name>
<evidence type="ECO:0000256" key="3">
    <source>
        <dbReference type="ARBA" id="ARBA00022475"/>
    </source>
</evidence>
<feature type="transmembrane region" description="Helical" evidence="9">
    <location>
        <begin position="50"/>
        <end position="68"/>
    </location>
</feature>
<keyword evidence="7 9" id="KW-0472">Membrane</keyword>
<evidence type="ECO:0000256" key="8">
    <source>
        <dbReference type="ARBA" id="ARBA00038436"/>
    </source>
</evidence>
<evidence type="ECO:0000313" key="11">
    <source>
        <dbReference type="EMBL" id="GAK61327.1"/>
    </source>
</evidence>
<evidence type="ECO:0000259" key="10">
    <source>
        <dbReference type="Pfam" id="PF04290"/>
    </source>
</evidence>
<keyword evidence="3" id="KW-1003">Cell membrane</keyword>
<keyword evidence="2" id="KW-0813">Transport</keyword>
<comment type="similarity">
    <text evidence="8">Belongs to the TRAP transporter small permease family.</text>
</comment>
<evidence type="ECO:0000256" key="2">
    <source>
        <dbReference type="ARBA" id="ARBA00022448"/>
    </source>
</evidence>
<evidence type="ECO:0000256" key="4">
    <source>
        <dbReference type="ARBA" id="ARBA00022519"/>
    </source>
</evidence>
<dbReference type="GO" id="GO:0015740">
    <property type="term" value="P:C4-dicarboxylate transport"/>
    <property type="evidence" value="ECO:0007669"/>
    <property type="project" value="TreeGrafter"/>
</dbReference>